<protein>
    <submittedName>
        <fullName evidence="8">Tungsten cofactor oxidoreducase radical SAM maturase</fullName>
    </submittedName>
</protein>
<dbReference type="EMBL" id="LT838272">
    <property type="protein sequence ID" value="SMB91768.1"/>
    <property type="molecule type" value="Genomic_DNA"/>
</dbReference>
<dbReference type="InterPro" id="IPR007197">
    <property type="entry name" value="rSAM"/>
</dbReference>
<evidence type="ECO:0000259" key="7">
    <source>
        <dbReference type="PROSITE" id="PS51918"/>
    </source>
</evidence>
<evidence type="ECO:0000256" key="1">
    <source>
        <dbReference type="ARBA" id="ARBA00001966"/>
    </source>
</evidence>
<dbReference type="InterPro" id="IPR058240">
    <property type="entry name" value="rSAM_sf"/>
</dbReference>
<evidence type="ECO:0000256" key="2">
    <source>
        <dbReference type="ARBA" id="ARBA00022485"/>
    </source>
</evidence>
<evidence type="ECO:0000256" key="5">
    <source>
        <dbReference type="ARBA" id="ARBA00023004"/>
    </source>
</evidence>
<dbReference type="InterPro" id="IPR023885">
    <property type="entry name" value="4Fe4S-binding_SPASM_dom"/>
</dbReference>
<evidence type="ECO:0000313" key="9">
    <source>
        <dbReference type="Proteomes" id="UP000192569"/>
    </source>
</evidence>
<dbReference type="RefSeq" id="WP_084663752.1">
    <property type="nucleotide sequence ID" value="NZ_LT838272.1"/>
</dbReference>
<name>A0A1W1VEH5_9FIRM</name>
<dbReference type="CDD" id="cd21121">
    <property type="entry name" value="SPASM_Cmo-like"/>
    <property type="match status" value="1"/>
</dbReference>
<dbReference type="GO" id="GO:0051536">
    <property type="term" value="F:iron-sulfur cluster binding"/>
    <property type="evidence" value="ECO:0007669"/>
    <property type="project" value="UniProtKB-KW"/>
</dbReference>
<evidence type="ECO:0000313" key="8">
    <source>
        <dbReference type="EMBL" id="SMB91768.1"/>
    </source>
</evidence>
<dbReference type="NCBIfam" id="TIGR04317">
    <property type="entry name" value="W_rSAM_matur"/>
    <property type="match status" value="1"/>
</dbReference>
<dbReference type="Proteomes" id="UP000192569">
    <property type="component" value="Chromosome I"/>
</dbReference>
<dbReference type="SFLD" id="SFLDS00029">
    <property type="entry name" value="Radical_SAM"/>
    <property type="match status" value="1"/>
</dbReference>
<keyword evidence="4" id="KW-0479">Metal-binding</keyword>
<dbReference type="GO" id="GO:0046872">
    <property type="term" value="F:metal ion binding"/>
    <property type="evidence" value="ECO:0007669"/>
    <property type="project" value="UniProtKB-KW"/>
</dbReference>
<dbReference type="InterPro" id="IPR034391">
    <property type="entry name" value="AdoMet-like_SPASM_containing"/>
</dbReference>
<keyword evidence="2" id="KW-0004">4Fe-4S</keyword>
<keyword evidence="9" id="KW-1185">Reference proteome</keyword>
<dbReference type="OrthoDB" id="9810775at2"/>
<dbReference type="PANTHER" id="PTHR11228:SF34">
    <property type="entry name" value="TUNGSTEN-CONTAINING ALDEHYDE FERREDOXIN OXIDOREDUCTASE COFACTOR MODIFYING PROTEIN"/>
    <property type="match status" value="1"/>
</dbReference>
<organism evidence="8 9">
    <name type="scientific">Thermanaeromonas toyohensis ToBE</name>
    <dbReference type="NCBI Taxonomy" id="698762"/>
    <lineage>
        <taxon>Bacteria</taxon>
        <taxon>Bacillati</taxon>
        <taxon>Bacillota</taxon>
        <taxon>Clostridia</taxon>
        <taxon>Neomoorellales</taxon>
        <taxon>Neomoorellaceae</taxon>
        <taxon>Thermanaeromonas</taxon>
    </lineage>
</organism>
<dbReference type="SUPFAM" id="SSF102114">
    <property type="entry name" value="Radical SAM enzymes"/>
    <property type="match status" value="1"/>
</dbReference>
<dbReference type="Pfam" id="PF04055">
    <property type="entry name" value="Radical_SAM"/>
    <property type="match status" value="1"/>
</dbReference>
<dbReference type="PROSITE" id="PS51918">
    <property type="entry name" value="RADICAL_SAM"/>
    <property type="match status" value="1"/>
</dbReference>
<feature type="domain" description="Radical SAM core" evidence="7">
    <location>
        <begin position="21"/>
        <end position="236"/>
    </location>
</feature>
<evidence type="ECO:0000256" key="6">
    <source>
        <dbReference type="ARBA" id="ARBA00023014"/>
    </source>
</evidence>
<keyword evidence="5" id="KW-0408">Iron</keyword>
<dbReference type="PANTHER" id="PTHR11228">
    <property type="entry name" value="RADICAL SAM DOMAIN PROTEIN"/>
    <property type="match status" value="1"/>
</dbReference>
<dbReference type="STRING" id="698762.SAMN00808754_0518"/>
<dbReference type="SFLD" id="SFLDG01387">
    <property type="entry name" value="BtrN-like_SPASM_domain_contain"/>
    <property type="match status" value="1"/>
</dbReference>
<dbReference type="SFLD" id="SFLDG01067">
    <property type="entry name" value="SPASM/twitch_domain_containing"/>
    <property type="match status" value="1"/>
</dbReference>
<proteinExistence type="predicted"/>
<dbReference type="SFLD" id="SFLDF00570">
    <property type="entry name" value="tungsten_cofactor_oxidoreducas"/>
    <property type="match status" value="1"/>
</dbReference>
<dbReference type="InterPro" id="IPR013785">
    <property type="entry name" value="Aldolase_TIM"/>
</dbReference>
<sequence>MIKHSVYKEEIEGATILYQGLPDLRRLYVEVTNRCNAGCIMCVRRTWNEAEGYLTYDLFQALIEEVPCFPLLKWLYFGGFGEPLLHPRLLDMIRCARKKGLKIKISSNGQYLSAIAQDLVQLGVEEIIVSCDSASEKSFKAIRGGSLGQLEEGIRALNRAKKKYESIHPRLVLEFVAMKCNVNELKNLPGLASRWGAFALLVTNVMPYSADTMGEILYTYPAASKIPKAHGLMPGNYVDIASIVWEAAAKKWFTWGTIKLPRMVWGAARNCRFVNSYSAVVTWDGEVVPCYPLSHSYSCFVFGRRKEVKRYSFGNLKASSLYSLWTSEEYVRFRGKVRLFRFPSCVDCELAYTCDYPVENCDCWGNEPSCADCLWAQDIIQCP</sequence>
<comment type="cofactor">
    <cofactor evidence="1">
        <name>[4Fe-4S] cluster</name>
        <dbReference type="ChEBI" id="CHEBI:49883"/>
    </cofactor>
</comment>
<keyword evidence="3" id="KW-0949">S-adenosyl-L-methionine</keyword>
<dbReference type="InterPro" id="IPR027604">
    <property type="entry name" value="W_rSAM_matur"/>
</dbReference>
<accession>A0A1W1VEH5</accession>
<dbReference type="GO" id="GO:0003824">
    <property type="term" value="F:catalytic activity"/>
    <property type="evidence" value="ECO:0007669"/>
    <property type="project" value="InterPro"/>
</dbReference>
<evidence type="ECO:0000256" key="4">
    <source>
        <dbReference type="ARBA" id="ARBA00022723"/>
    </source>
</evidence>
<dbReference type="Pfam" id="PF13186">
    <property type="entry name" value="SPASM"/>
    <property type="match status" value="1"/>
</dbReference>
<dbReference type="CDD" id="cd01335">
    <property type="entry name" value="Radical_SAM"/>
    <property type="match status" value="1"/>
</dbReference>
<evidence type="ECO:0000256" key="3">
    <source>
        <dbReference type="ARBA" id="ARBA00022691"/>
    </source>
</evidence>
<reference evidence="8 9" key="1">
    <citation type="submission" date="2017-04" db="EMBL/GenBank/DDBJ databases">
        <authorList>
            <person name="Afonso C.L."/>
            <person name="Miller P.J."/>
            <person name="Scott M.A."/>
            <person name="Spackman E."/>
            <person name="Goraichik I."/>
            <person name="Dimitrov K.M."/>
            <person name="Suarez D.L."/>
            <person name="Swayne D.E."/>
        </authorList>
    </citation>
    <scope>NUCLEOTIDE SEQUENCE [LARGE SCALE GENOMIC DNA]</scope>
    <source>
        <strain evidence="8 9">ToBE</strain>
    </source>
</reference>
<dbReference type="InterPro" id="IPR050377">
    <property type="entry name" value="Radical_SAM_PqqE_MftC-like"/>
</dbReference>
<dbReference type="Gene3D" id="3.20.20.70">
    <property type="entry name" value="Aldolase class I"/>
    <property type="match status" value="1"/>
</dbReference>
<dbReference type="AlphaFoldDB" id="A0A1W1VEH5"/>
<keyword evidence="6" id="KW-0411">Iron-sulfur</keyword>
<gene>
    <name evidence="8" type="ORF">SAMN00808754_0518</name>
</gene>